<sequence>MSSPLHDPASLSGMERWQAERARLEQEFGERITLDALTGPNGLDREPWQDDAGGAAGWLIAQRKGGHRHSIDDVLTAWYALQVSPAVTEHLDLGTGIGTVGLLTLWGMGESAHLTCVEAQEISYRLLQTNLDANGIRHRVDCSRGDLRDLALGRHFPLVTGSPPYFPANAGVVPQDSQKAHARFELRGDVSDYARAAVKHLAPGGWFVLCFPSPQKQRALDGIAAAGLGTVRMRDVVPRETLAPLFTLFACQHADEAGKTTEVEAPLTVREQSGRLTAEMAGVRRRFGFLDGEAHGGHSVG</sequence>
<comment type="caution">
    <text evidence="1">The sequence shown here is derived from an EMBL/GenBank/DDBJ whole genome shotgun (WGS) entry which is preliminary data.</text>
</comment>
<evidence type="ECO:0000313" key="2">
    <source>
        <dbReference type="Proteomes" id="UP001165653"/>
    </source>
</evidence>
<keyword evidence="1" id="KW-0808">Transferase</keyword>
<dbReference type="PANTHER" id="PTHR47739">
    <property type="entry name" value="TRNA1(VAL) (ADENINE(37)-N6)-METHYLTRANSFERASE"/>
    <property type="match status" value="1"/>
</dbReference>
<proteinExistence type="predicted"/>
<dbReference type="SUPFAM" id="SSF53335">
    <property type="entry name" value="S-adenosyl-L-methionine-dependent methyltransferases"/>
    <property type="match status" value="1"/>
</dbReference>
<accession>A0ABT3G6Z7</accession>
<protein>
    <submittedName>
        <fullName evidence="1">Methyltransferase</fullName>
    </submittedName>
</protein>
<dbReference type="Gene3D" id="3.40.50.150">
    <property type="entry name" value="Vaccinia Virus protein VP39"/>
    <property type="match status" value="1"/>
</dbReference>
<dbReference type="CDD" id="cd02440">
    <property type="entry name" value="AdoMet_MTases"/>
    <property type="match status" value="1"/>
</dbReference>
<name>A0ABT3G6Z7_9BACT</name>
<dbReference type="RefSeq" id="WP_264515177.1">
    <property type="nucleotide sequence ID" value="NZ_JAPDDR010000010.1"/>
</dbReference>
<dbReference type="InterPro" id="IPR050210">
    <property type="entry name" value="tRNA_Adenine-N(6)_MTase"/>
</dbReference>
<dbReference type="Proteomes" id="UP001165653">
    <property type="component" value="Unassembled WGS sequence"/>
</dbReference>
<dbReference type="GO" id="GO:0008168">
    <property type="term" value="F:methyltransferase activity"/>
    <property type="evidence" value="ECO:0007669"/>
    <property type="project" value="UniProtKB-KW"/>
</dbReference>
<evidence type="ECO:0000313" key="1">
    <source>
        <dbReference type="EMBL" id="MCW1915623.1"/>
    </source>
</evidence>
<dbReference type="InterPro" id="IPR029063">
    <property type="entry name" value="SAM-dependent_MTases_sf"/>
</dbReference>
<dbReference type="GO" id="GO:0032259">
    <property type="term" value="P:methylation"/>
    <property type="evidence" value="ECO:0007669"/>
    <property type="project" value="UniProtKB-KW"/>
</dbReference>
<gene>
    <name evidence="1" type="ORF">OJ996_18705</name>
</gene>
<dbReference type="EMBL" id="JAPDDR010000010">
    <property type="protein sequence ID" value="MCW1915623.1"/>
    <property type="molecule type" value="Genomic_DNA"/>
</dbReference>
<keyword evidence="1" id="KW-0489">Methyltransferase</keyword>
<reference evidence="1" key="1">
    <citation type="submission" date="2022-10" db="EMBL/GenBank/DDBJ databases">
        <title>Luteolibacter sp. GHJ8, whole genome shotgun sequencing project.</title>
        <authorList>
            <person name="Zhao G."/>
            <person name="Shen L."/>
        </authorList>
    </citation>
    <scope>NUCLEOTIDE SEQUENCE</scope>
    <source>
        <strain evidence="1">GHJ8</strain>
    </source>
</reference>
<dbReference type="PANTHER" id="PTHR47739:SF1">
    <property type="entry name" value="TRNA1(VAL) (ADENINE(37)-N6)-METHYLTRANSFERASE"/>
    <property type="match status" value="1"/>
</dbReference>
<keyword evidence="2" id="KW-1185">Reference proteome</keyword>
<organism evidence="1 2">
    <name type="scientific">Luteolibacter rhizosphaerae</name>
    <dbReference type="NCBI Taxonomy" id="2989719"/>
    <lineage>
        <taxon>Bacteria</taxon>
        <taxon>Pseudomonadati</taxon>
        <taxon>Verrucomicrobiota</taxon>
        <taxon>Verrucomicrobiia</taxon>
        <taxon>Verrucomicrobiales</taxon>
        <taxon>Verrucomicrobiaceae</taxon>
        <taxon>Luteolibacter</taxon>
    </lineage>
</organism>